<dbReference type="NCBIfam" id="NF004397">
    <property type="entry name" value="PRK05755.1"/>
    <property type="match status" value="1"/>
</dbReference>
<dbReference type="Pfam" id="PF00476">
    <property type="entry name" value="DNA_pol_A"/>
    <property type="match status" value="1"/>
</dbReference>
<evidence type="ECO:0000256" key="9">
    <source>
        <dbReference type="ARBA" id="ARBA00022763"/>
    </source>
</evidence>
<dbReference type="RefSeq" id="WP_069656066.1">
    <property type="nucleotide sequence ID" value="NZ_MIJF01000008.1"/>
</dbReference>
<dbReference type="FunFam" id="1.10.150.20:FF:000002">
    <property type="entry name" value="DNA polymerase I"/>
    <property type="match status" value="1"/>
</dbReference>
<dbReference type="InterPro" id="IPR020045">
    <property type="entry name" value="DNA_polI_H3TH"/>
</dbReference>
<gene>
    <name evidence="17" type="primary">polA</name>
    <name evidence="21" type="ORF">BHF71_06520</name>
</gene>
<dbReference type="FunFam" id="1.10.150.20:FF:000003">
    <property type="entry name" value="DNA polymerase I"/>
    <property type="match status" value="1"/>
</dbReference>
<dbReference type="Gene3D" id="3.40.50.1010">
    <property type="entry name" value="5'-nuclease"/>
    <property type="match status" value="1"/>
</dbReference>
<dbReference type="InterPro" id="IPR008918">
    <property type="entry name" value="HhH2"/>
</dbReference>
<keyword evidence="7 17" id="KW-0235">DNA replication</keyword>
<evidence type="ECO:0000256" key="14">
    <source>
        <dbReference type="ARBA" id="ARBA00023204"/>
    </source>
</evidence>
<dbReference type="InterPro" id="IPR054690">
    <property type="entry name" value="DNA_polI_exonuclease"/>
</dbReference>
<evidence type="ECO:0000256" key="16">
    <source>
        <dbReference type="NCBIfam" id="TIGR00593"/>
    </source>
</evidence>
<dbReference type="Pfam" id="PF01367">
    <property type="entry name" value="5_3_exonuc"/>
    <property type="match status" value="1"/>
</dbReference>
<dbReference type="InterPro" id="IPR043502">
    <property type="entry name" value="DNA/RNA_pol_sf"/>
</dbReference>
<evidence type="ECO:0000256" key="15">
    <source>
        <dbReference type="ARBA" id="ARBA00049244"/>
    </source>
</evidence>
<dbReference type="Pfam" id="PF02739">
    <property type="entry name" value="5_3_exonuc_N"/>
    <property type="match status" value="1"/>
</dbReference>
<feature type="domain" description="DNA-directed DNA polymerase family A palm" evidence="20">
    <location>
        <begin position="640"/>
        <end position="847"/>
    </location>
</feature>
<dbReference type="SUPFAM" id="SSF88723">
    <property type="entry name" value="PIN domain-like"/>
    <property type="match status" value="1"/>
</dbReference>
<dbReference type="InterPro" id="IPR020046">
    <property type="entry name" value="5-3_exonucl_a-hlix_arch_N"/>
</dbReference>
<protein>
    <recommendedName>
        <fullName evidence="4 16">DNA polymerase I</fullName>
        <ecNumber evidence="3 16">2.7.7.7</ecNumber>
    </recommendedName>
</protein>
<evidence type="ECO:0000256" key="6">
    <source>
        <dbReference type="ARBA" id="ARBA00022695"/>
    </source>
</evidence>
<evidence type="ECO:0000256" key="13">
    <source>
        <dbReference type="ARBA" id="ARBA00023125"/>
    </source>
</evidence>
<evidence type="ECO:0000259" key="18">
    <source>
        <dbReference type="SMART" id="SM00474"/>
    </source>
</evidence>
<dbReference type="PANTHER" id="PTHR10133">
    <property type="entry name" value="DNA POLYMERASE I"/>
    <property type="match status" value="1"/>
</dbReference>
<sequence>MGKLVLIDGNSIANRAFYALPLLTNKEGLYTNAVYGFAQIIIKIVKEIKPDYMLVAFDAGKVTFRHTDYQDYKGKRKKTPSELSSQFPMLKKLLDALQIKHFELEEYEADDIIGTISKSAEIREIETIIYTGDKDMLQLASDKVSIFLTRRGITEVDIFGPKEIMDKYQLTPKQIIDLKGLMGDTSDNIPGVPGVGEKTAIKLLHQFETVEGVLENIEKVSGKKLKEKLAENKEQALLSKKLATIFKEVPIGFEIDDLKVKEPDLEEVKQLFINWEFNTLIERLGIESTENNLEKDYEKIDYQTYSKEIKSVWNEKFHKKEQIALHVETNYEKTHDKEIYGLALSDGEEQVYLTLEEMIAWTELKEWLSDPTAPKWVYDGKRIEMVLYWNNFKLNGVTADLLLSNYILNPADGGNDLAKIAKEHGYNDLQADDIIYGKGAKKVIPDPEVIMEHISSKAYIIYSLVPMLNNKIVENKMEKLLYDIELPLSRVLAKMEKNGVLIDVNRLEQMGDEFNQKLKGLTDEIYELAGREFNINSPKQLGEILFDKLQLPVIKKTKTGYSTSADVLEKLEPYHPIIGKILHYRQLGKLYSTYVEGLLKVVDPETHKIHTSFNQAVTATGRLSSTDPNLQNIPIRLEEGRKIRQAFIPSESEWLILSADYSQIELRVLAHISEDENLIQAFIDDLDIHTKTAMDVFNVSEHEVTSLMRRQAKAVNFGIVYGISDYGLSQNLNISRKEAGEFIDKYFSVFSGVKNYMTEIIKQAKKKGYVSTLLNRRRYLPDINSSNYNIRSFAERTAMNTPIQGTAADIIKIAMVRIANKIEDRNLNSRLLLQVHDELIFEVDPIEIDLMKTLVKETMEEAMDLKVPLKVDINIGKTWYEAK</sequence>
<comment type="catalytic activity">
    <reaction evidence="15 17">
        <text>DNA(n) + a 2'-deoxyribonucleoside 5'-triphosphate = DNA(n+1) + diphosphate</text>
        <dbReference type="Rhea" id="RHEA:22508"/>
        <dbReference type="Rhea" id="RHEA-COMP:17339"/>
        <dbReference type="Rhea" id="RHEA-COMP:17340"/>
        <dbReference type="ChEBI" id="CHEBI:33019"/>
        <dbReference type="ChEBI" id="CHEBI:61560"/>
        <dbReference type="ChEBI" id="CHEBI:173112"/>
        <dbReference type="EC" id="2.7.7.7"/>
    </reaction>
</comment>
<dbReference type="Pfam" id="PF22619">
    <property type="entry name" value="DNA_polI_exo1"/>
    <property type="match status" value="1"/>
</dbReference>
<dbReference type="FunFam" id="1.20.1060.10:FF:000001">
    <property type="entry name" value="DNA polymerase I"/>
    <property type="match status" value="1"/>
</dbReference>
<evidence type="ECO:0000256" key="8">
    <source>
        <dbReference type="ARBA" id="ARBA00022722"/>
    </source>
</evidence>
<dbReference type="CDD" id="cd06140">
    <property type="entry name" value="DNA_polA_I_Bacillus_like_exo"/>
    <property type="match status" value="1"/>
</dbReference>
<dbReference type="InterPro" id="IPR002421">
    <property type="entry name" value="5-3_exonuclease"/>
</dbReference>
<dbReference type="InterPro" id="IPR012337">
    <property type="entry name" value="RNaseH-like_sf"/>
</dbReference>
<dbReference type="STRING" id="337097.BHF71_06520"/>
<keyword evidence="12 17" id="KW-0239">DNA-directed DNA polymerase</keyword>
<evidence type="ECO:0000256" key="5">
    <source>
        <dbReference type="ARBA" id="ARBA00022679"/>
    </source>
</evidence>
<dbReference type="EMBL" id="MIJF01000008">
    <property type="protein sequence ID" value="OEG00094.1"/>
    <property type="molecule type" value="Genomic_DNA"/>
</dbReference>
<comment type="caution">
    <text evidence="21">The sequence shown here is derived from an EMBL/GenBank/DDBJ whole genome shotgun (WGS) entry which is preliminary data.</text>
</comment>
<dbReference type="CDD" id="cd09859">
    <property type="entry name" value="PIN_53EXO"/>
    <property type="match status" value="1"/>
</dbReference>
<evidence type="ECO:0000256" key="3">
    <source>
        <dbReference type="ARBA" id="ARBA00012417"/>
    </source>
</evidence>
<feature type="domain" description="3'-5' exonuclease" evidence="18">
    <location>
        <begin position="296"/>
        <end position="473"/>
    </location>
</feature>
<dbReference type="Gene3D" id="3.30.420.10">
    <property type="entry name" value="Ribonuclease H-like superfamily/Ribonuclease H"/>
    <property type="match status" value="1"/>
</dbReference>
<dbReference type="SUPFAM" id="SSF47807">
    <property type="entry name" value="5' to 3' exonuclease, C-terminal subdomain"/>
    <property type="match status" value="1"/>
</dbReference>
<dbReference type="InterPro" id="IPR019760">
    <property type="entry name" value="DNA-dir_DNA_pol_A_CS"/>
</dbReference>
<dbReference type="InterPro" id="IPR018320">
    <property type="entry name" value="DNA_polymerase_1"/>
</dbReference>
<evidence type="ECO:0000313" key="21">
    <source>
        <dbReference type="EMBL" id="OEG00094.1"/>
    </source>
</evidence>
<evidence type="ECO:0000256" key="7">
    <source>
        <dbReference type="ARBA" id="ARBA00022705"/>
    </source>
</evidence>
<dbReference type="AlphaFoldDB" id="A0A1D2YWL4"/>
<dbReference type="EC" id="2.7.7.7" evidence="3 16"/>
<evidence type="ECO:0000256" key="12">
    <source>
        <dbReference type="ARBA" id="ARBA00022932"/>
    </source>
</evidence>
<evidence type="ECO:0000256" key="4">
    <source>
        <dbReference type="ARBA" id="ARBA00020311"/>
    </source>
</evidence>
<dbReference type="SMART" id="SM00482">
    <property type="entry name" value="POLAc"/>
    <property type="match status" value="1"/>
</dbReference>
<dbReference type="SMART" id="SM00474">
    <property type="entry name" value="35EXOc"/>
    <property type="match status" value="1"/>
</dbReference>
<keyword evidence="9 17" id="KW-0227">DNA damage</keyword>
<comment type="similarity">
    <text evidence="1 17">Belongs to the DNA polymerase type-A family.</text>
</comment>
<keyword evidence="10" id="KW-0378">Hydrolase</keyword>
<dbReference type="InterPro" id="IPR002562">
    <property type="entry name" value="3'-5'_exonuclease_dom"/>
</dbReference>
<evidence type="ECO:0000256" key="1">
    <source>
        <dbReference type="ARBA" id="ARBA00007705"/>
    </source>
</evidence>
<evidence type="ECO:0000256" key="17">
    <source>
        <dbReference type="RuleBase" id="RU004460"/>
    </source>
</evidence>
<dbReference type="InterPro" id="IPR036397">
    <property type="entry name" value="RNaseH_sf"/>
</dbReference>
<dbReference type="PROSITE" id="PS00447">
    <property type="entry name" value="DNA_POLYMERASE_A"/>
    <property type="match status" value="1"/>
</dbReference>
<keyword evidence="6 17" id="KW-0548">Nucleotidyltransferase</keyword>
<organism evidence="21 22">
    <name type="scientific">Vulcanibacillus modesticaldus</name>
    <dbReference type="NCBI Taxonomy" id="337097"/>
    <lineage>
        <taxon>Bacteria</taxon>
        <taxon>Bacillati</taxon>
        <taxon>Bacillota</taxon>
        <taxon>Bacilli</taxon>
        <taxon>Bacillales</taxon>
        <taxon>Bacillaceae</taxon>
        <taxon>Vulcanibacillus</taxon>
    </lineage>
</organism>
<dbReference type="CDD" id="cd09898">
    <property type="entry name" value="H3TH_53EXO"/>
    <property type="match status" value="1"/>
</dbReference>
<dbReference type="SUPFAM" id="SSF53098">
    <property type="entry name" value="Ribonuclease H-like"/>
    <property type="match status" value="1"/>
</dbReference>
<dbReference type="InterPro" id="IPR002298">
    <property type="entry name" value="DNA_polymerase_A"/>
</dbReference>
<keyword evidence="5 17" id="KW-0808">Transferase</keyword>
<dbReference type="Gene3D" id="1.20.1060.10">
    <property type="entry name" value="Taq DNA Polymerase, Chain T, domain 4"/>
    <property type="match status" value="1"/>
</dbReference>
<dbReference type="GO" id="GO:0008408">
    <property type="term" value="F:3'-5' exonuclease activity"/>
    <property type="evidence" value="ECO:0007669"/>
    <property type="project" value="InterPro"/>
</dbReference>
<evidence type="ECO:0000256" key="2">
    <source>
        <dbReference type="ARBA" id="ARBA00011541"/>
    </source>
</evidence>
<dbReference type="Gene3D" id="1.10.150.20">
    <property type="entry name" value="5' to 3' exonuclease, C-terminal subdomain"/>
    <property type="match status" value="2"/>
</dbReference>
<dbReference type="NCBIfam" id="TIGR00593">
    <property type="entry name" value="pola"/>
    <property type="match status" value="1"/>
</dbReference>
<evidence type="ECO:0000256" key="11">
    <source>
        <dbReference type="ARBA" id="ARBA00022839"/>
    </source>
</evidence>
<dbReference type="GO" id="GO:0003887">
    <property type="term" value="F:DNA-directed DNA polymerase activity"/>
    <property type="evidence" value="ECO:0007669"/>
    <property type="project" value="UniProtKB-UniRule"/>
</dbReference>
<dbReference type="SUPFAM" id="SSF56672">
    <property type="entry name" value="DNA/RNA polymerases"/>
    <property type="match status" value="1"/>
</dbReference>
<dbReference type="GO" id="GO:0006302">
    <property type="term" value="P:double-strand break repair"/>
    <property type="evidence" value="ECO:0007669"/>
    <property type="project" value="TreeGrafter"/>
</dbReference>
<keyword evidence="14 17" id="KW-0234">DNA repair</keyword>
<dbReference type="OrthoDB" id="9806424at2"/>
<dbReference type="Proteomes" id="UP000243739">
    <property type="component" value="Unassembled WGS sequence"/>
</dbReference>
<dbReference type="FunFam" id="3.40.50.1010:FF:000001">
    <property type="entry name" value="DNA polymerase I"/>
    <property type="match status" value="1"/>
</dbReference>
<dbReference type="InterPro" id="IPR001098">
    <property type="entry name" value="DNA-dir_DNA_pol_A_palm_dom"/>
</dbReference>
<keyword evidence="22" id="KW-1185">Reference proteome</keyword>
<keyword evidence="13 17" id="KW-0238">DNA-binding</keyword>
<evidence type="ECO:0000313" key="22">
    <source>
        <dbReference type="Proteomes" id="UP000243739"/>
    </source>
</evidence>
<dbReference type="InterPro" id="IPR029060">
    <property type="entry name" value="PIN-like_dom_sf"/>
</dbReference>
<reference evidence="21 22" key="1">
    <citation type="submission" date="2016-09" db="EMBL/GenBank/DDBJ databases">
        <title>Draft genome sequence for the type strain of Vulcanibacillus modesticaldus BR, a strictly anaerobic, moderately thermophilic, and nitrate-reducing bacterium from deep sea-hydrothermal vents of the Mid-Atlantic Ridge.</title>
        <authorList>
            <person name="Abin C.A."/>
            <person name="Hollibaugh J.T."/>
        </authorList>
    </citation>
    <scope>NUCLEOTIDE SEQUENCE [LARGE SCALE GENOMIC DNA]</scope>
    <source>
        <strain evidence="21 22">BR</strain>
    </source>
</reference>
<name>A0A1D2YWL4_9BACI</name>
<keyword evidence="8" id="KW-0540">Nuclease</keyword>
<dbReference type="PRINTS" id="PR00868">
    <property type="entry name" value="DNAPOLI"/>
</dbReference>
<dbReference type="PANTHER" id="PTHR10133:SF27">
    <property type="entry name" value="DNA POLYMERASE NU"/>
    <property type="match status" value="1"/>
</dbReference>
<dbReference type="GO" id="GO:0008409">
    <property type="term" value="F:5'-3' exonuclease activity"/>
    <property type="evidence" value="ECO:0007669"/>
    <property type="project" value="InterPro"/>
</dbReference>
<dbReference type="InterPro" id="IPR036279">
    <property type="entry name" value="5-3_exonuclease_C_sf"/>
</dbReference>
<proteinExistence type="inferred from homology"/>
<evidence type="ECO:0000259" key="20">
    <source>
        <dbReference type="SMART" id="SM00482"/>
    </source>
</evidence>
<dbReference type="SMART" id="SM00475">
    <property type="entry name" value="53EXOc"/>
    <property type="match status" value="1"/>
</dbReference>
<dbReference type="SMART" id="SM00279">
    <property type="entry name" value="HhH2"/>
    <property type="match status" value="1"/>
</dbReference>
<evidence type="ECO:0000256" key="10">
    <source>
        <dbReference type="ARBA" id="ARBA00022801"/>
    </source>
</evidence>
<comment type="subunit">
    <text evidence="2 17">Single-chain monomer with multiple functions.</text>
</comment>
<feature type="domain" description="5'-3' exonuclease" evidence="19">
    <location>
        <begin position="2"/>
        <end position="261"/>
    </location>
</feature>
<dbReference type="GO" id="GO:0006261">
    <property type="term" value="P:DNA-templated DNA replication"/>
    <property type="evidence" value="ECO:0007669"/>
    <property type="project" value="UniProtKB-UniRule"/>
</dbReference>
<dbReference type="GO" id="GO:0003677">
    <property type="term" value="F:DNA binding"/>
    <property type="evidence" value="ECO:0007669"/>
    <property type="project" value="UniProtKB-UniRule"/>
</dbReference>
<evidence type="ECO:0000259" key="19">
    <source>
        <dbReference type="SMART" id="SM00475"/>
    </source>
</evidence>
<accession>A0A1D2YWL4</accession>
<keyword evidence="11" id="KW-0269">Exonuclease</keyword>
<dbReference type="Gene3D" id="3.30.70.370">
    <property type="match status" value="1"/>
</dbReference>
<dbReference type="CDD" id="cd08637">
    <property type="entry name" value="DNA_pol_A_pol_I_C"/>
    <property type="match status" value="1"/>
</dbReference>